<gene>
    <name evidence="5" type="primary">ABSGL_12329.1 scaffold 12745</name>
</gene>
<evidence type="ECO:0000256" key="3">
    <source>
        <dbReference type="SAM" id="MobiDB-lite"/>
    </source>
</evidence>
<evidence type="ECO:0000256" key="2">
    <source>
        <dbReference type="PROSITE-ProRule" id="PRU00376"/>
    </source>
</evidence>
<protein>
    <recommendedName>
        <fullName evidence="4">YEATS domain-containing protein</fullName>
    </recommendedName>
</protein>
<evidence type="ECO:0000256" key="1">
    <source>
        <dbReference type="ARBA" id="ARBA00023242"/>
    </source>
</evidence>
<organism evidence="5">
    <name type="scientific">Absidia glauca</name>
    <name type="common">Pin mould</name>
    <dbReference type="NCBI Taxonomy" id="4829"/>
    <lineage>
        <taxon>Eukaryota</taxon>
        <taxon>Fungi</taxon>
        <taxon>Fungi incertae sedis</taxon>
        <taxon>Mucoromycota</taxon>
        <taxon>Mucoromycotina</taxon>
        <taxon>Mucoromycetes</taxon>
        <taxon>Mucorales</taxon>
        <taxon>Cunninghamellaceae</taxon>
        <taxon>Absidia</taxon>
    </lineage>
</organism>
<dbReference type="GO" id="GO:0000785">
    <property type="term" value="C:chromatin"/>
    <property type="evidence" value="ECO:0007669"/>
    <property type="project" value="UniProtKB-ARBA"/>
</dbReference>
<dbReference type="InParanoid" id="A0A168RBG3"/>
<sequence>MAQGTDLHQQVKISCESSWTSQQDADGNTLRSWKVTLVAVDEDKEVPGKLQAMLDHVEYILHPTFLNPRRDIKEEPYLLKEEGWGEFDLRIMLHFVDDFAPREIIVFDLNFKEPRYFKLHPVTFRDVTPEVASYLESLKDIGKESSHTKSKKKLPSLQSYPNTSNNNDHGFGYSDEDDGLSLPSPLSPAPPALSPPSDFLTPKQEFDEISPLSHHLENGVMPQYDEPTEMEDDSDVVEDNVMSTSDIKRLDPVHSIPHDEDTCLAWDIPEHFDMVELARRISLLSETQAGSLYLLIQKHQTSTMAVDKKNDNLTMDLYSLGTPLLTRIWDFTESIYANETDNE</sequence>
<evidence type="ECO:0000313" key="6">
    <source>
        <dbReference type="Proteomes" id="UP000078561"/>
    </source>
</evidence>
<accession>A0A168RBG3</accession>
<dbReference type="Pfam" id="PF03366">
    <property type="entry name" value="YEATS"/>
    <property type="match status" value="1"/>
</dbReference>
<feature type="domain" description="YEATS" evidence="4">
    <location>
        <begin position="1"/>
        <end position="138"/>
    </location>
</feature>
<dbReference type="Gene3D" id="2.60.40.1970">
    <property type="entry name" value="YEATS domain"/>
    <property type="match status" value="1"/>
</dbReference>
<feature type="region of interest" description="Disordered" evidence="3">
    <location>
        <begin position="145"/>
        <end position="234"/>
    </location>
</feature>
<dbReference type="AlphaFoldDB" id="A0A168RBG3"/>
<dbReference type="CDD" id="cd16905">
    <property type="entry name" value="YEATS_Taf14_like"/>
    <property type="match status" value="1"/>
</dbReference>
<reference evidence="5" key="1">
    <citation type="submission" date="2016-04" db="EMBL/GenBank/DDBJ databases">
        <authorList>
            <person name="Evans L.H."/>
            <person name="Alamgir A."/>
            <person name="Owens N."/>
            <person name="Weber N.D."/>
            <person name="Virtaneva K."/>
            <person name="Barbian K."/>
            <person name="Babar A."/>
            <person name="Rosenke K."/>
        </authorList>
    </citation>
    <scope>NUCLEOTIDE SEQUENCE [LARGE SCALE GENOMIC DNA]</scope>
    <source>
        <strain evidence="5">CBS 101.48</strain>
    </source>
</reference>
<name>A0A168RBG3_ABSGL</name>
<dbReference type="Proteomes" id="UP000078561">
    <property type="component" value="Unassembled WGS sequence"/>
</dbReference>
<dbReference type="EMBL" id="LT554591">
    <property type="protein sequence ID" value="SAM06440.1"/>
    <property type="molecule type" value="Genomic_DNA"/>
</dbReference>
<dbReference type="GO" id="GO:0006355">
    <property type="term" value="P:regulation of DNA-templated transcription"/>
    <property type="evidence" value="ECO:0007669"/>
    <property type="project" value="InterPro"/>
</dbReference>
<dbReference type="OrthoDB" id="1741717at2759"/>
<evidence type="ECO:0000313" key="5">
    <source>
        <dbReference type="EMBL" id="SAM06440.1"/>
    </source>
</evidence>
<comment type="subcellular location">
    <subcellularLocation>
        <location evidence="2">Nucleus</location>
    </subcellularLocation>
</comment>
<feature type="compositionally biased region" description="Pro residues" evidence="3">
    <location>
        <begin position="185"/>
        <end position="194"/>
    </location>
</feature>
<proteinExistence type="predicted"/>
<dbReference type="PROSITE" id="PS51037">
    <property type="entry name" value="YEATS"/>
    <property type="match status" value="1"/>
</dbReference>
<dbReference type="STRING" id="4829.A0A168RBG3"/>
<evidence type="ECO:0000259" key="4">
    <source>
        <dbReference type="PROSITE" id="PS51037"/>
    </source>
</evidence>
<dbReference type="InterPro" id="IPR005033">
    <property type="entry name" value="YEATS"/>
</dbReference>
<dbReference type="PANTHER" id="PTHR23195">
    <property type="entry name" value="YEATS DOMAIN"/>
    <property type="match status" value="1"/>
</dbReference>
<dbReference type="InterPro" id="IPR038704">
    <property type="entry name" value="YEAST_sf"/>
</dbReference>
<dbReference type="GO" id="GO:0005634">
    <property type="term" value="C:nucleus"/>
    <property type="evidence" value="ECO:0007669"/>
    <property type="project" value="UniProtKB-SubCell"/>
</dbReference>
<keyword evidence="1 2" id="KW-0539">Nucleus</keyword>
<keyword evidence="6" id="KW-1185">Reference proteome</keyword>
<dbReference type="InterPro" id="IPR055129">
    <property type="entry name" value="YEATS_dom"/>
</dbReference>
<feature type="compositionally biased region" description="Polar residues" evidence="3">
    <location>
        <begin position="156"/>
        <end position="168"/>
    </location>
</feature>